<keyword evidence="2" id="KW-0472">Membrane</keyword>
<dbReference type="Proteomes" id="UP000664081">
    <property type="component" value="Unassembled WGS sequence"/>
</dbReference>
<keyword evidence="1" id="KW-0175">Coiled coil</keyword>
<keyword evidence="2" id="KW-0812">Transmembrane</keyword>
<evidence type="ECO:0000313" key="4">
    <source>
        <dbReference type="Proteomes" id="UP000664081"/>
    </source>
</evidence>
<feature type="transmembrane region" description="Helical" evidence="2">
    <location>
        <begin position="174"/>
        <end position="194"/>
    </location>
</feature>
<accession>A0ABS3L427</accession>
<evidence type="ECO:0000313" key="3">
    <source>
        <dbReference type="EMBL" id="MBO1228272.1"/>
    </source>
</evidence>
<feature type="transmembrane region" description="Helical" evidence="2">
    <location>
        <begin position="128"/>
        <end position="154"/>
    </location>
</feature>
<name>A0ABS3L427_9STAP</name>
<evidence type="ECO:0000256" key="1">
    <source>
        <dbReference type="SAM" id="Coils"/>
    </source>
</evidence>
<dbReference type="EMBL" id="JAFNLT010000014">
    <property type="protein sequence ID" value="MBO1228272.1"/>
    <property type="molecule type" value="Genomic_DNA"/>
</dbReference>
<protein>
    <submittedName>
        <fullName evidence="3">DUF334 domain-containing protein</fullName>
    </submittedName>
</protein>
<keyword evidence="4" id="KW-1185">Reference proteome</keyword>
<evidence type="ECO:0000256" key="2">
    <source>
        <dbReference type="SAM" id="Phobius"/>
    </source>
</evidence>
<reference evidence="3 4" key="1">
    <citation type="submission" date="2021-03" db="EMBL/GenBank/DDBJ databases">
        <title>Staphylococci and Mammaliicocci in bats.</title>
        <authorList>
            <person name="Fountain K."/>
        </authorList>
    </citation>
    <scope>NUCLEOTIDE SEQUENCE [LARGE SCALE GENOMIC DNA]</scope>
    <source>
        <strain evidence="3 4">18_1_E_SW</strain>
    </source>
</reference>
<keyword evidence="2" id="KW-1133">Transmembrane helix</keyword>
<sequence>MKRLEEIESRENKRERRHNELIENLEGSTSNFRNAVRDVNKQFVSAAKIYVNRLNTDNQEQDFQKALDTKFKDIDDNTNQLITELKESNQQVQKEIQEYKKTMENKVQNNNKLIEKYNKTLSKMTQGVGALFFVVLIVALVSLVTGPIGDILMINSYAESIHDQIVQSESIWRYLAYLFYLIPFAILLLILWLCTKFINALDQRY</sequence>
<feature type="coiled-coil region" evidence="1">
    <location>
        <begin position="78"/>
        <end position="120"/>
    </location>
</feature>
<proteinExistence type="predicted"/>
<comment type="caution">
    <text evidence="3">The sequence shown here is derived from an EMBL/GenBank/DDBJ whole genome shotgun (WGS) entry which is preliminary data.</text>
</comment>
<gene>
    <name evidence="3" type="ORF">J3T88_13315</name>
</gene>
<organism evidence="3 4">
    <name type="scientific">Staphylococcus nepalensis</name>
    <dbReference type="NCBI Taxonomy" id="214473"/>
    <lineage>
        <taxon>Bacteria</taxon>
        <taxon>Bacillati</taxon>
        <taxon>Bacillota</taxon>
        <taxon>Bacilli</taxon>
        <taxon>Bacillales</taxon>
        <taxon>Staphylococcaceae</taxon>
        <taxon>Staphylococcus</taxon>
    </lineage>
</organism>
<dbReference type="RefSeq" id="WP_207573064.1">
    <property type="nucleotide sequence ID" value="NZ_JAFNLT010000014.1"/>
</dbReference>